<dbReference type="KEGG" id="din:Selin_0813"/>
<dbReference type="EMBL" id="CP002432">
    <property type="protein sequence ID" value="ADU65553.1"/>
    <property type="molecule type" value="Genomic_DNA"/>
</dbReference>
<proteinExistence type="predicted"/>
<dbReference type="HOGENOM" id="CLU_2933843_0_0_0"/>
<evidence type="ECO:0000313" key="2">
    <source>
        <dbReference type="Proteomes" id="UP000002572"/>
    </source>
</evidence>
<name>E6W295_DESIS</name>
<keyword evidence="2" id="KW-1185">Reference proteome</keyword>
<dbReference type="InParanoid" id="E6W295"/>
<accession>E6W295</accession>
<dbReference type="AlphaFoldDB" id="E6W295"/>
<gene>
    <name evidence="1" type="ordered locus">Selin_0813</name>
</gene>
<protein>
    <submittedName>
        <fullName evidence="1">Uncharacterized protein</fullName>
    </submittedName>
</protein>
<organism evidence="1 2">
    <name type="scientific">Desulfurispirillum indicum (strain ATCC BAA-1389 / DSM 22839 / S5)</name>
    <dbReference type="NCBI Taxonomy" id="653733"/>
    <lineage>
        <taxon>Bacteria</taxon>
        <taxon>Pseudomonadati</taxon>
        <taxon>Chrysiogenota</taxon>
        <taxon>Chrysiogenia</taxon>
        <taxon>Chrysiogenales</taxon>
        <taxon>Chrysiogenaceae</taxon>
        <taxon>Desulfurispirillum</taxon>
    </lineage>
</organism>
<dbReference type="Proteomes" id="UP000002572">
    <property type="component" value="Chromosome"/>
</dbReference>
<evidence type="ECO:0000313" key="1">
    <source>
        <dbReference type="EMBL" id="ADU65553.1"/>
    </source>
</evidence>
<reference evidence="1 2" key="1">
    <citation type="submission" date="2010-12" db="EMBL/GenBank/DDBJ databases">
        <title>Complete sequence of Desulfurispirillum indicum S5.</title>
        <authorList>
            <consortium name="US DOE Joint Genome Institute"/>
            <person name="Lucas S."/>
            <person name="Copeland A."/>
            <person name="Lapidus A."/>
            <person name="Cheng J.-F."/>
            <person name="Goodwin L."/>
            <person name="Pitluck S."/>
            <person name="Chertkov O."/>
            <person name="Held B."/>
            <person name="Detter J.C."/>
            <person name="Han C."/>
            <person name="Tapia R."/>
            <person name="Land M."/>
            <person name="Hauser L."/>
            <person name="Kyrpides N."/>
            <person name="Ivanova N."/>
            <person name="Mikhailova N."/>
            <person name="Haggblom M."/>
            <person name="Rauschenbach I."/>
            <person name="Bini E."/>
            <person name="Woyke T."/>
        </authorList>
    </citation>
    <scope>NUCLEOTIDE SEQUENCE [LARGE SCALE GENOMIC DNA]</scope>
    <source>
        <strain evidence="2">ATCC BAA-1389 / DSM 22839 / S5</strain>
    </source>
</reference>
<sequence>MVSGTEEGVALCLKGSQGSGAGGSAAISFVQINGSICRIMNVNVATEEKCLDKISLKYTY</sequence>
<dbReference type="STRING" id="653733.Selin_0813"/>